<accession>A0A0F9DC56</accession>
<evidence type="ECO:0000313" key="1">
    <source>
        <dbReference type="EMBL" id="KKL51256.1"/>
    </source>
</evidence>
<name>A0A0F9DC56_9ZZZZ</name>
<proteinExistence type="predicted"/>
<comment type="caution">
    <text evidence="1">The sequence shown here is derived from an EMBL/GenBank/DDBJ whole genome shotgun (WGS) entry which is preliminary data.</text>
</comment>
<protein>
    <submittedName>
        <fullName evidence="1">Uncharacterized protein</fullName>
    </submittedName>
</protein>
<reference evidence="1" key="1">
    <citation type="journal article" date="2015" name="Nature">
        <title>Complex archaea that bridge the gap between prokaryotes and eukaryotes.</title>
        <authorList>
            <person name="Spang A."/>
            <person name="Saw J.H."/>
            <person name="Jorgensen S.L."/>
            <person name="Zaremba-Niedzwiedzka K."/>
            <person name="Martijn J."/>
            <person name="Lind A.E."/>
            <person name="van Eijk R."/>
            <person name="Schleper C."/>
            <person name="Guy L."/>
            <person name="Ettema T.J."/>
        </authorList>
    </citation>
    <scope>NUCLEOTIDE SEQUENCE</scope>
</reference>
<dbReference type="EMBL" id="LAZR01032314">
    <property type="protein sequence ID" value="KKL51256.1"/>
    <property type="molecule type" value="Genomic_DNA"/>
</dbReference>
<organism evidence="1">
    <name type="scientific">marine sediment metagenome</name>
    <dbReference type="NCBI Taxonomy" id="412755"/>
    <lineage>
        <taxon>unclassified sequences</taxon>
        <taxon>metagenomes</taxon>
        <taxon>ecological metagenomes</taxon>
    </lineage>
</organism>
<dbReference type="AlphaFoldDB" id="A0A0F9DC56"/>
<sequence length="176" mass="18953">MANPNVGRLRPAGFAKRGLIVPTVPIVAGTFIVPDQFPRYLPPWAWSLSQPPLESPAHSAQRETPVKVVTGPSSINGKKLTVEIEPTDVFGHLCLAGFGQDTVTGDGVADVSCHNFESLDAAVLPLYDVWDNGGAAPAGQQNGYAACMMDKWEFQMKKGEMHVVDTTWNGMFSVPD</sequence>
<feature type="non-terminal residue" evidence="1">
    <location>
        <position position="176"/>
    </location>
</feature>
<gene>
    <name evidence="1" type="ORF">LCGC14_2297330</name>
</gene>